<feature type="compositionally biased region" description="Acidic residues" evidence="2">
    <location>
        <begin position="118"/>
        <end position="151"/>
    </location>
</feature>
<comment type="caution">
    <text evidence="3">The sequence shown here is derived from an EMBL/GenBank/DDBJ whole genome shotgun (WGS) entry which is preliminary data.</text>
</comment>
<proteinExistence type="predicted"/>
<evidence type="ECO:0000313" key="3">
    <source>
        <dbReference type="EMBL" id="MCC4213356.1"/>
    </source>
</evidence>
<dbReference type="RefSeq" id="WP_228230418.1">
    <property type="nucleotide sequence ID" value="NZ_JAJGMW010000014.1"/>
</dbReference>
<reference evidence="3 4" key="1">
    <citation type="submission" date="2021-11" db="EMBL/GenBank/DDBJ databases">
        <title>Seasonal and diel survey of microbial diversity of the Tyrrhenian coast.</title>
        <authorList>
            <person name="Gattoni G."/>
            <person name="Corral P."/>
        </authorList>
    </citation>
    <scope>NUCLEOTIDE SEQUENCE [LARGE SCALE GENOMIC DNA]</scope>
    <source>
        <strain evidence="3 4">Mr9</strain>
    </source>
</reference>
<dbReference type="EMBL" id="JAJGMW010000014">
    <property type="protein sequence ID" value="MCC4213356.1"/>
    <property type="molecule type" value="Genomic_DNA"/>
</dbReference>
<feature type="compositionally biased region" description="Basic and acidic residues" evidence="2">
    <location>
        <begin position="1"/>
        <end position="28"/>
    </location>
</feature>
<evidence type="ECO:0000313" key="4">
    <source>
        <dbReference type="Proteomes" id="UP001197770"/>
    </source>
</evidence>
<feature type="compositionally biased region" description="Basic and acidic residues" evidence="2">
    <location>
        <begin position="88"/>
        <end position="98"/>
    </location>
</feature>
<keyword evidence="1" id="KW-0175">Coiled coil</keyword>
<evidence type="ECO:0000256" key="1">
    <source>
        <dbReference type="SAM" id="Coils"/>
    </source>
</evidence>
<feature type="region of interest" description="Disordered" evidence="2">
    <location>
        <begin position="1"/>
        <end position="156"/>
    </location>
</feature>
<sequence length="732" mass="86589">MSEEKNNTQDTKAKEPENNKKQEAHSEMPEAQSVEEQDQTGVDEQLVTESVEVIEDAKDVEEPETLKEDTDDAALQEAEALESSARTEASDEQEKPEDTALVTDSVKTVEHAKPADTGNEEDEEFLAEDDSEEGTAEDLDEVLSEESEDESVAERHSIPKKDYEKMSKEQLIKEFKYLLNNHKIQAIKEHVSELRAAFISKFEDEQEEAKDRFLEDGGNIIDFRYYSPLKKEFNSLYFEYRDKRNQYYQNLRKDLSANLDTRTALIEELKELKNELGGEESINTTFEKFKDIQERWRNAGNIPRDRYNLIWNNYHHHIENFYDFLHLNREFRDKDFKENLDKKLKLIEQAEELTQEQDVNRAFKELQMLHKIWKEEVGPVSREYREEIWEKFSAATRKIHDARQEYFRNIDKIYEQNLEKKQEVIAAIEKLVANPATNHKEWQKQMKTVNDLREDFFKIGKVPRKDNEPTWKAFKKVTREFNRGKNGFYKDQKKEQYANLEKKMELIKIAEEHKDSDDIKATIDLMKKIQSDWKKIGHVPRKDSDKIWKRFKKACNHFFDKLHAEKKEILEEEKNNLDDKNALLEKVKELKLSGEPQEDLKTIKAVIKEWKDTGRVPHSKKNIEQEFNKVLDGLFKKLDLSRKESELIKYDNRVAAIADEDGDQALNKERYFITKKIDEVKAEINQLENNLGFFQHVPDDNPMVKEVHKNIAEHKKTLEIWKAKLKKLKSLY</sequence>
<dbReference type="Proteomes" id="UP001197770">
    <property type="component" value="Unassembled WGS sequence"/>
</dbReference>
<dbReference type="Pfam" id="PF03993">
    <property type="entry name" value="DUF349"/>
    <property type="match status" value="5"/>
</dbReference>
<gene>
    <name evidence="3" type="ORF">LLW17_11550</name>
</gene>
<feature type="coiled-coil region" evidence="1">
    <location>
        <begin position="670"/>
        <end position="731"/>
    </location>
</feature>
<name>A0ABS8GU93_9FLAO</name>
<feature type="coiled-coil region" evidence="1">
    <location>
        <begin position="563"/>
        <end position="590"/>
    </location>
</feature>
<feature type="compositionally biased region" description="Acidic residues" evidence="2">
    <location>
        <begin position="52"/>
        <end position="74"/>
    </location>
</feature>
<protein>
    <submittedName>
        <fullName evidence="3">DUF349 domain-containing protein</fullName>
    </submittedName>
</protein>
<feature type="compositionally biased region" description="Low complexity" evidence="2">
    <location>
        <begin position="75"/>
        <end position="84"/>
    </location>
</feature>
<keyword evidence="4" id="KW-1185">Reference proteome</keyword>
<dbReference type="InterPro" id="IPR007139">
    <property type="entry name" value="DUF349"/>
</dbReference>
<feature type="coiled-coil region" evidence="1">
    <location>
        <begin position="255"/>
        <end position="282"/>
    </location>
</feature>
<evidence type="ECO:0000256" key="2">
    <source>
        <dbReference type="SAM" id="MobiDB-lite"/>
    </source>
</evidence>
<organism evidence="3 4">
    <name type="scientific">Leeuwenhoekiella parthenopeia</name>
    <dbReference type="NCBI Taxonomy" id="2890320"/>
    <lineage>
        <taxon>Bacteria</taxon>
        <taxon>Pseudomonadati</taxon>
        <taxon>Bacteroidota</taxon>
        <taxon>Flavobacteriia</taxon>
        <taxon>Flavobacteriales</taxon>
        <taxon>Flavobacteriaceae</taxon>
        <taxon>Leeuwenhoekiella</taxon>
    </lineage>
</organism>
<accession>A0ABS8GU93</accession>